<evidence type="ECO:0000256" key="1">
    <source>
        <dbReference type="SAM" id="MobiDB-lite"/>
    </source>
</evidence>
<dbReference type="EMBL" id="JAANBB010000120">
    <property type="protein sequence ID" value="KAF7549517.1"/>
    <property type="molecule type" value="Genomic_DNA"/>
</dbReference>
<feature type="compositionally biased region" description="Polar residues" evidence="1">
    <location>
        <begin position="1"/>
        <end position="10"/>
    </location>
</feature>
<dbReference type="CDD" id="cd02440">
    <property type="entry name" value="AdoMet_MTases"/>
    <property type="match status" value="1"/>
</dbReference>
<comment type="caution">
    <text evidence="2">The sequence shown here is derived from an EMBL/GenBank/DDBJ whole genome shotgun (WGS) entry which is preliminary data.</text>
</comment>
<feature type="region of interest" description="Disordered" evidence="1">
    <location>
        <begin position="1"/>
        <end position="35"/>
    </location>
</feature>
<name>A0A9P5H4X3_9HYPO</name>
<evidence type="ECO:0000313" key="3">
    <source>
        <dbReference type="Proteomes" id="UP000722485"/>
    </source>
</evidence>
<dbReference type="Pfam" id="PF13489">
    <property type="entry name" value="Methyltransf_23"/>
    <property type="match status" value="1"/>
</dbReference>
<gene>
    <name evidence="2" type="ORF">G7Z17_g6339</name>
</gene>
<dbReference type="Proteomes" id="UP000722485">
    <property type="component" value="Unassembled WGS sequence"/>
</dbReference>
<reference evidence="2" key="1">
    <citation type="submission" date="2020-03" db="EMBL/GenBank/DDBJ databases">
        <title>Draft Genome Sequence of Cylindrodendrum hubeiense.</title>
        <authorList>
            <person name="Buettner E."/>
            <person name="Kellner H."/>
        </authorList>
    </citation>
    <scope>NUCLEOTIDE SEQUENCE</scope>
    <source>
        <strain evidence="2">IHI 201604</strain>
    </source>
</reference>
<proteinExistence type="predicted"/>
<dbReference type="OrthoDB" id="184880at2759"/>
<evidence type="ECO:0000313" key="2">
    <source>
        <dbReference type="EMBL" id="KAF7549517.1"/>
    </source>
</evidence>
<sequence length="324" mass="36834">MSAANTTDTSPAAAATEERATPEPTAIRTPEPATPQLVEVETPAITPVTEPIDDEELEIEGWDRTTSTSTSISTSIYRHSWENGRRFHSYKHGRYPIPNDDIEQNREDIKHAMMLEITDGKLYYAPLSKNAQKIIDFLVDDAEEEWMNGDNYDLVHMRSMSSVLKDIPKVLRHSYSALKPGGWLEMQELQAVLHCDDDTMPDDDGLLQYYKTLNSALTRFGMDLEMPRKLRSLLEEAGFVNIHHIPKKVPVGPWASDRYLRVAGLYLREAISHLIPATTSKSFRALGLSEAECEMIAMSARQALQDMSRHRYLPFHFWTAQKPE</sequence>
<dbReference type="SUPFAM" id="SSF53335">
    <property type="entry name" value="S-adenosyl-L-methionine-dependent methyltransferases"/>
    <property type="match status" value="1"/>
</dbReference>
<dbReference type="AlphaFoldDB" id="A0A9P5H4X3"/>
<evidence type="ECO:0008006" key="4">
    <source>
        <dbReference type="Google" id="ProtNLM"/>
    </source>
</evidence>
<dbReference type="InterPro" id="IPR029063">
    <property type="entry name" value="SAM-dependent_MTases_sf"/>
</dbReference>
<organism evidence="2 3">
    <name type="scientific">Cylindrodendrum hubeiense</name>
    <dbReference type="NCBI Taxonomy" id="595255"/>
    <lineage>
        <taxon>Eukaryota</taxon>
        <taxon>Fungi</taxon>
        <taxon>Dikarya</taxon>
        <taxon>Ascomycota</taxon>
        <taxon>Pezizomycotina</taxon>
        <taxon>Sordariomycetes</taxon>
        <taxon>Hypocreomycetidae</taxon>
        <taxon>Hypocreales</taxon>
        <taxon>Nectriaceae</taxon>
        <taxon>Cylindrodendrum</taxon>
    </lineage>
</organism>
<keyword evidence="3" id="KW-1185">Reference proteome</keyword>
<protein>
    <recommendedName>
        <fullName evidence="4">Methyltransferase</fullName>
    </recommendedName>
</protein>
<dbReference type="Gene3D" id="3.40.50.150">
    <property type="entry name" value="Vaccinia Virus protein VP39"/>
    <property type="match status" value="1"/>
</dbReference>
<accession>A0A9P5H4X3</accession>